<organism evidence="1 2">
    <name type="scientific">Hypsibius exemplaris</name>
    <name type="common">Freshwater tardigrade</name>
    <dbReference type="NCBI Taxonomy" id="2072580"/>
    <lineage>
        <taxon>Eukaryota</taxon>
        <taxon>Metazoa</taxon>
        <taxon>Ecdysozoa</taxon>
        <taxon>Tardigrada</taxon>
        <taxon>Eutardigrada</taxon>
        <taxon>Parachela</taxon>
        <taxon>Hypsibioidea</taxon>
        <taxon>Hypsibiidae</taxon>
        <taxon>Hypsibius</taxon>
    </lineage>
</organism>
<name>A0A9X6NMI7_HYPEX</name>
<keyword evidence="2" id="KW-1185">Reference proteome</keyword>
<reference evidence="2" key="1">
    <citation type="submission" date="2017-01" db="EMBL/GenBank/DDBJ databases">
        <title>Comparative genomics of anhydrobiosis in the tardigrade Hypsibius dujardini.</title>
        <authorList>
            <person name="Yoshida Y."/>
            <person name="Koutsovoulos G."/>
            <person name="Laetsch D."/>
            <person name="Stevens L."/>
            <person name="Kumar S."/>
            <person name="Horikawa D."/>
            <person name="Ishino K."/>
            <person name="Komine S."/>
            <person name="Tomita M."/>
            <person name="Blaxter M."/>
            <person name="Arakawa K."/>
        </authorList>
    </citation>
    <scope>NUCLEOTIDE SEQUENCE [LARGE SCALE GENOMIC DNA]</scope>
    <source>
        <strain evidence="2">Z151</strain>
    </source>
</reference>
<dbReference type="Proteomes" id="UP000192578">
    <property type="component" value="Unassembled WGS sequence"/>
</dbReference>
<evidence type="ECO:0000313" key="1">
    <source>
        <dbReference type="EMBL" id="OWA52299.1"/>
    </source>
</evidence>
<gene>
    <name evidence="1" type="ORF">BV898_16757</name>
</gene>
<evidence type="ECO:0000313" key="2">
    <source>
        <dbReference type="Proteomes" id="UP000192578"/>
    </source>
</evidence>
<dbReference type="AlphaFoldDB" id="A0A9X6NMI7"/>
<proteinExistence type="predicted"/>
<dbReference type="OrthoDB" id="4062651at2759"/>
<accession>A0A9X6NMI7</accession>
<dbReference type="EMBL" id="MTYJ01000262">
    <property type="protein sequence ID" value="OWA52299.1"/>
    <property type="molecule type" value="Genomic_DNA"/>
</dbReference>
<sequence length="75" mass="8508">LAGRRPAWWRAPSCAQHEVARTSGYMAPELLDSSSPPDLTVMSMRLESLLNEVVSEEEPYSDQLQNFRERGPFGR</sequence>
<feature type="non-terminal residue" evidence="1">
    <location>
        <position position="1"/>
    </location>
</feature>
<comment type="caution">
    <text evidence="1">The sequence shown here is derived from an EMBL/GenBank/DDBJ whole genome shotgun (WGS) entry which is preliminary data.</text>
</comment>
<protein>
    <submittedName>
        <fullName evidence="1">Uncharacterized protein</fullName>
    </submittedName>
</protein>